<dbReference type="SUPFAM" id="SSF51735">
    <property type="entry name" value="NAD(P)-binding Rossmann-fold domains"/>
    <property type="match status" value="1"/>
</dbReference>
<evidence type="ECO:0000259" key="2">
    <source>
        <dbReference type="SMART" id="SM00829"/>
    </source>
</evidence>
<name>A0ABV2ZWZ3_9ACTN</name>
<organism evidence="3 4">
    <name type="scientific">Streptomyces sp. 900129855</name>
    <dbReference type="NCBI Taxonomy" id="3155129"/>
    <lineage>
        <taxon>Bacteria</taxon>
        <taxon>Bacillati</taxon>
        <taxon>Actinomycetota</taxon>
        <taxon>Actinomycetes</taxon>
        <taxon>Kitasatosporales</taxon>
        <taxon>Streptomycetaceae</taxon>
        <taxon>Streptomyces</taxon>
    </lineage>
</organism>
<gene>
    <name evidence="3" type="ORF">AB0E89_42375</name>
</gene>
<dbReference type="InterPro" id="IPR011032">
    <property type="entry name" value="GroES-like_sf"/>
</dbReference>
<dbReference type="Gene3D" id="3.90.180.10">
    <property type="entry name" value="Medium-chain alcohol dehydrogenases, catalytic domain"/>
    <property type="match status" value="1"/>
</dbReference>
<dbReference type="SUPFAM" id="SSF50129">
    <property type="entry name" value="GroES-like"/>
    <property type="match status" value="1"/>
</dbReference>
<keyword evidence="1" id="KW-0521">NADP</keyword>
<evidence type="ECO:0000313" key="4">
    <source>
        <dbReference type="Proteomes" id="UP001550739"/>
    </source>
</evidence>
<dbReference type="InterPro" id="IPR013154">
    <property type="entry name" value="ADH-like_N"/>
</dbReference>
<dbReference type="Pfam" id="PF08240">
    <property type="entry name" value="ADH_N"/>
    <property type="match status" value="1"/>
</dbReference>
<dbReference type="Gene3D" id="3.40.50.720">
    <property type="entry name" value="NAD(P)-binding Rossmann-like Domain"/>
    <property type="match status" value="1"/>
</dbReference>
<proteinExistence type="predicted"/>
<evidence type="ECO:0000256" key="1">
    <source>
        <dbReference type="ARBA" id="ARBA00022857"/>
    </source>
</evidence>
<reference evidence="3 4" key="1">
    <citation type="submission" date="2024-06" db="EMBL/GenBank/DDBJ databases">
        <title>The Natural Products Discovery Center: Release of the First 8490 Sequenced Strains for Exploring Actinobacteria Biosynthetic Diversity.</title>
        <authorList>
            <person name="Kalkreuter E."/>
            <person name="Kautsar S.A."/>
            <person name="Yang D."/>
            <person name="Bader C.D."/>
            <person name="Teijaro C.N."/>
            <person name="Fluegel L."/>
            <person name="Davis C.M."/>
            <person name="Simpson J.R."/>
            <person name="Lauterbach L."/>
            <person name="Steele A.D."/>
            <person name="Gui C."/>
            <person name="Meng S."/>
            <person name="Li G."/>
            <person name="Viehrig K."/>
            <person name="Ye F."/>
            <person name="Su P."/>
            <person name="Kiefer A.F."/>
            <person name="Nichols A."/>
            <person name="Cepeda A.J."/>
            <person name="Yan W."/>
            <person name="Fan B."/>
            <person name="Jiang Y."/>
            <person name="Adhikari A."/>
            <person name="Zheng C.-J."/>
            <person name="Schuster L."/>
            <person name="Cowan T.M."/>
            <person name="Smanski M.J."/>
            <person name="Chevrette M.G."/>
            <person name="De Carvalho L.P.S."/>
            <person name="Shen B."/>
        </authorList>
    </citation>
    <scope>NUCLEOTIDE SEQUENCE [LARGE SCALE GENOMIC DNA]</scope>
    <source>
        <strain evidence="3 4">NPDC033843</strain>
    </source>
</reference>
<dbReference type="PANTHER" id="PTHR44154">
    <property type="entry name" value="QUINONE OXIDOREDUCTASE"/>
    <property type="match status" value="1"/>
</dbReference>
<dbReference type="RefSeq" id="WP_361709348.1">
    <property type="nucleotide sequence ID" value="NZ_JBEZVE010000036.1"/>
</dbReference>
<dbReference type="CDD" id="cd08268">
    <property type="entry name" value="MDR2"/>
    <property type="match status" value="1"/>
</dbReference>
<dbReference type="InterPro" id="IPR036291">
    <property type="entry name" value="NAD(P)-bd_dom_sf"/>
</dbReference>
<dbReference type="InterPro" id="IPR051603">
    <property type="entry name" value="Zinc-ADH_QOR/CCCR"/>
</dbReference>
<dbReference type="InterPro" id="IPR020843">
    <property type="entry name" value="ER"/>
</dbReference>
<dbReference type="Proteomes" id="UP001550739">
    <property type="component" value="Unassembled WGS sequence"/>
</dbReference>
<keyword evidence="4" id="KW-1185">Reference proteome</keyword>
<dbReference type="SMART" id="SM00829">
    <property type="entry name" value="PKS_ER"/>
    <property type="match status" value="1"/>
</dbReference>
<accession>A0ABV2ZWZ3</accession>
<comment type="caution">
    <text evidence="3">The sequence shown here is derived from an EMBL/GenBank/DDBJ whole genome shotgun (WGS) entry which is preliminary data.</text>
</comment>
<dbReference type="PANTHER" id="PTHR44154:SF1">
    <property type="entry name" value="QUINONE OXIDOREDUCTASE"/>
    <property type="match status" value="1"/>
</dbReference>
<evidence type="ECO:0000313" key="3">
    <source>
        <dbReference type="EMBL" id="MEU3787102.1"/>
    </source>
</evidence>
<protein>
    <submittedName>
        <fullName evidence="3">Zinc-dependent alcohol dehydrogenase family protein</fullName>
    </submittedName>
</protein>
<dbReference type="Pfam" id="PF13602">
    <property type="entry name" value="ADH_zinc_N_2"/>
    <property type="match status" value="1"/>
</dbReference>
<feature type="domain" description="Enoyl reductase (ER)" evidence="2">
    <location>
        <begin position="26"/>
        <end position="340"/>
    </location>
</feature>
<dbReference type="EMBL" id="JBEZVE010000036">
    <property type="protein sequence ID" value="MEU3787102.1"/>
    <property type="molecule type" value="Genomic_DNA"/>
</dbReference>
<sequence>MTTSSTNSPSNASSTPARAVLFHEIGGPDVLTVEEVELPAPGPGEVLVRVEALALNRAEALFRSGGYFYQPTLPGSRNGYEAAGEVEAVGEGVTGFAPGDPVLSAGNFDLGVHGVYGDRVLLPETSLVARPAGADPVTAAAVWLTYTTAYGALVERAGMRPGDHVLITGASSGAGTAAIQVARRAGAVPIVTTRTEAKRRRLYDLGAEHVIVSDDEDVVKETRRLTGGQGVDIVFDAIGGAGFAALGEAVVPDGTLVSYGWLDQQPILLPRRWPLTVHGYADFVVTGNPEGRRRAAHYIGSGLADGTLRPVVAEVFDGLDRIRDAHRLMETNTHTGKIVVRVE</sequence>